<dbReference type="InterPro" id="IPR011006">
    <property type="entry name" value="CheY-like_superfamily"/>
</dbReference>
<dbReference type="Gene3D" id="1.10.10.10">
    <property type="entry name" value="Winged helix-like DNA-binding domain superfamily/Winged helix DNA-binding domain"/>
    <property type="match status" value="1"/>
</dbReference>
<dbReference type="SUPFAM" id="SSF52172">
    <property type="entry name" value="CheY-like"/>
    <property type="match status" value="1"/>
</dbReference>
<dbReference type="Pfam" id="PF00072">
    <property type="entry name" value="Response_reg"/>
    <property type="match status" value="1"/>
</dbReference>
<dbReference type="GO" id="GO:0032993">
    <property type="term" value="C:protein-DNA complex"/>
    <property type="evidence" value="ECO:0007669"/>
    <property type="project" value="TreeGrafter"/>
</dbReference>
<dbReference type="AlphaFoldDB" id="A0A7W8CWS8"/>
<evidence type="ECO:0000313" key="9">
    <source>
        <dbReference type="Proteomes" id="UP000539953"/>
    </source>
</evidence>
<evidence type="ECO:0000256" key="2">
    <source>
        <dbReference type="ARBA" id="ARBA00023012"/>
    </source>
</evidence>
<evidence type="ECO:0000259" key="7">
    <source>
        <dbReference type="PROSITE" id="PS50110"/>
    </source>
</evidence>
<evidence type="ECO:0000256" key="5">
    <source>
        <dbReference type="ARBA" id="ARBA00023163"/>
    </source>
</evidence>
<dbReference type="InterPro" id="IPR001867">
    <property type="entry name" value="OmpR/PhoB-type_DNA-bd"/>
</dbReference>
<protein>
    <submittedName>
        <fullName evidence="8">DNA-binding response OmpR family regulator</fullName>
    </submittedName>
</protein>
<sequence length="221" mass="24943">MKLLFAEDTQDLNHAVTTVLEYQGYDVTSVFDGQEALDALKKESYDVVVLDIMMPQVDGITVLKTMREHAILTPVLLLTAKSEVDDRVAGLDAGADDYLAKPFSMKELAARIRSMVRRSQYESETDLQKGNVTLHANDYSLSAANSVRLSHKEFELMRTLMMHEFMNTQYLLEQVWPDEPAQEDTVKLYLSYLKRKLASIGADIEIAAEGGRIFIREESDG</sequence>
<dbReference type="SMART" id="SM00862">
    <property type="entry name" value="Trans_reg_C"/>
    <property type="match status" value="1"/>
</dbReference>
<dbReference type="SMART" id="SM00448">
    <property type="entry name" value="REC"/>
    <property type="match status" value="1"/>
</dbReference>
<dbReference type="InterPro" id="IPR039420">
    <property type="entry name" value="WalR-like"/>
</dbReference>
<dbReference type="RefSeq" id="WP_183328276.1">
    <property type="nucleotide sequence ID" value="NZ_JACHHK010000003.1"/>
</dbReference>
<dbReference type="EMBL" id="JACHHK010000003">
    <property type="protein sequence ID" value="MBB5183045.1"/>
    <property type="molecule type" value="Genomic_DNA"/>
</dbReference>
<keyword evidence="2" id="KW-0902">Two-component regulatory system</keyword>
<dbReference type="Gene3D" id="3.40.50.2300">
    <property type="match status" value="1"/>
</dbReference>
<keyword evidence="1 6" id="KW-0597">Phosphoprotein</keyword>
<dbReference type="GO" id="GO:0000976">
    <property type="term" value="F:transcription cis-regulatory region binding"/>
    <property type="evidence" value="ECO:0007669"/>
    <property type="project" value="TreeGrafter"/>
</dbReference>
<keyword evidence="9" id="KW-1185">Reference proteome</keyword>
<dbReference type="InterPro" id="IPR001789">
    <property type="entry name" value="Sig_transdc_resp-reg_receiver"/>
</dbReference>
<evidence type="ECO:0000256" key="3">
    <source>
        <dbReference type="ARBA" id="ARBA00023015"/>
    </source>
</evidence>
<keyword evidence="3" id="KW-0805">Transcription regulation</keyword>
<proteinExistence type="predicted"/>
<dbReference type="PROSITE" id="PS50110">
    <property type="entry name" value="RESPONSE_REGULATORY"/>
    <property type="match status" value="1"/>
</dbReference>
<dbReference type="Pfam" id="PF00486">
    <property type="entry name" value="Trans_reg_C"/>
    <property type="match status" value="1"/>
</dbReference>
<dbReference type="InterPro" id="IPR036388">
    <property type="entry name" value="WH-like_DNA-bd_sf"/>
</dbReference>
<evidence type="ECO:0000256" key="1">
    <source>
        <dbReference type="ARBA" id="ARBA00022553"/>
    </source>
</evidence>
<evidence type="ECO:0000313" key="8">
    <source>
        <dbReference type="EMBL" id="MBB5183045.1"/>
    </source>
</evidence>
<dbReference type="InterPro" id="IPR016032">
    <property type="entry name" value="Sig_transdc_resp-reg_C-effctor"/>
</dbReference>
<accession>A0A7W8CWS8</accession>
<evidence type="ECO:0000256" key="4">
    <source>
        <dbReference type="ARBA" id="ARBA00023125"/>
    </source>
</evidence>
<dbReference type="SUPFAM" id="SSF46894">
    <property type="entry name" value="C-terminal effector domain of the bipartite response regulators"/>
    <property type="match status" value="1"/>
</dbReference>
<dbReference type="GO" id="GO:0000156">
    <property type="term" value="F:phosphorelay response regulator activity"/>
    <property type="evidence" value="ECO:0007669"/>
    <property type="project" value="TreeGrafter"/>
</dbReference>
<feature type="modified residue" description="4-aspartylphosphate" evidence="6">
    <location>
        <position position="51"/>
    </location>
</feature>
<reference evidence="8 9" key="1">
    <citation type="submission" date="2020-08" db="EMBL/GenBank/DDBJ databases">
        <title>Genomic Encyclopedia of Type Strains, Phase IV (KMG-IV): sequencing the most valuable type-strain genomes for metagenomic binning, comparative biology and taxonomic classification.</title>
        <authorList>
            <person name="Goeker M."/>
        </authorList>
    </citation>
    <scope>NUCLEOTIDE SEQUENCE [LARGE SCALE GENOMIC DNA]</scope>
    <source>
        <strain evidence="8 9">DSM 25799</strain>
    </source>
</reference>
<dbReference type="Proteomes" id="UP000539953">
    <property type="component" value="Unassembled WGS sequence"/>
</dbReference>
<dbReference type="Gene3D" id="6.10.250.690">
    <property type="match status" value="1"/>
</dbReference>
<evidence type="ECO:0000256" key="6">
    <source>
        <dbReference type="PROSITE-ProRule" id="PRU00169"/>
    </source>
</evidence>
<keyword evidence="5" id="KW-0804">Transcription</keyword>
<dbReference type="PANTHER" id="PTHR48111:SF1">
    <property type="entry name" value="TWO-COMPONENT RESPONSE REGULATOR ORR33"/>
    <property type="match status" value="1"/>
</dbReference>
<name>A0A7W8CWS8_9FIRM</name>
<dbReference type="GO" id="GO:0005829">
    <property type="term" value="C:cytosol"/>
    <property type="evidence" value="ECO:0007669"/>
    <property type="project" value="TreeGrafter"/>
</dbReference>
<organism evidence="8 9">
    <name type="scientific">Catenisphaera adipataccumulans</name>
    <dbReference type="NCBI Taxonomy" id="700500"/>
    <lineage>
        <taxon>Bacteria</taxon>
        <taxon>Bacillati</taxon>
        <taxon>Bacillota</taxon>
        <taxon>Erysipelotrichia</taxon>
        <taxon>Erysipelotrichales</taxon>
        <taxon>Erysipelotrichaceae</taxon>
        <taxon>Catenisphaera</taxon>
    </lineage>
</organism>
<gene>
    <name evidence="8" type="ORF">HNQ47_001065</name>
</gene>
<feature type="domain" description="Response regulatory" evidence="7">
    <location>
        <begin position="2"/>
        <end position="116"/>
    </location>
</feature>
<keyword evidence="4 8" id="KW-0238">DNA-binding</keyword>
<comment type="caution">
    <text evidence="8">The sequence shown here is derived from an EMBL/GenBank/DDBJ whole genome shotgun (WGS) entry which is preliminary data.</text>
</comment>
<dbReference type="PANTHER" id="PTHR48111">
    <property type="entry name" value="REGULATOR OF RPOS"/>
    <property type="match status" value="1"/>
</dbReference>
<dbReference type="GO" id="GO:0006355">
    <property type="term" value="P:regulation of DNA-templated transcription"/>
    <property type="evidence" value="ECO:0007669"/>
    <property type="project" value="InterPro"/>
</dbReference>